<comment type="subcellular location">
    <subcellularLocation>
        <location evidence="1">Cell septum</location>
    </subcellularLocation>
</comment>
<dbReference type="AlphaFoldDB" id="A0A917UNM8"/>
<reference evidence="7" key="1">
    <citation type="journal article" date="2014" name="Int. J. Syst. Evol. Microbiol.">
        <title>Complete genome sequence of Corynebacterium casei LMG S-19264T (=DSM 44701T), isolated from a smear-ripened cheese.</title>
        <authorList>
            <consortium name="US DOE Joint Genome Institute (JGI-PGF)"/>
            <person name="Walter F."/>
            <person name="Albersmeier A."/>
            <person name="Kalinowski J."/>
            <person name="Ruckert C."/>
        </authorList>
    </citation>
    <scope>NUCLEOTIDE SEQUENCE</scope>
    <source>
        <strain evidence="7">JCM 3086</strain>
    </source>
</reference>
<dbReference type="RefSeq" id="WP_189317637.1">
    <property type="nucleotide sequence ID" value="NZ_BMQA01000124.1"/>
</dbReference>
<dbReference type="GO" id="GO:0000917">
    <property type="term" value="P:division septum assembly"/>
    <property type="evidence" value="ECO:0007669"/>
    <property type="project" value="UniProtKB-KW"/>
</dbReference>
<dbReference type="Proteomes" id="UP000657574">
    <property type="component" value="Unassembled WGS sequence"/>
</dbReference>
<keyword evidence="5" id="KW-0717">Septation</keyword>
<evidence type="ECO:0000256" key="6">
    <source>
        <dbReference type="ARBA" id="ARBA00023306"/>
    </source>
</evidence>
<keyword evidence="8" id="KW-1185">Reference proteome</keyword>
<name>A0A917UNM8_9ACTN</name>
<dbReference type="Pfam" id="PF04686">
    <property type="entry name" value="SsgA"/>
    <property type="match status" value="1"/>
</dbReference>
<dbReference type="Gene3D" id="2.30.31.20">
    <property type="entry name" value="Sporulation-specific cell division protein SsgB"/>
    <property type="match status" value="1"/>
</dbReference>
<proteinExistence type="inferred from homology"/>
<dbReference type="EMBL" id="BMQA01000124">
    <property type="protein sequence ID" value="GGJ70765.1"/>
    <property type="molecule type" value="Genomic_DNA"/>
</dbReference>
<gene>
    <name evidence="7" type="primary">ssgB</name>
    <name evidence="7" type="ORF">GCM10010121_096740</name>
</gene>
<evidence type="ECO:0000256" key="1">
    <source>
        <dbReference type="ARBA" id="ARBA00004431"/>
    </source>
</evidence>
<evidence type="ECO:0000256" key="2">
    <source>
        <dbReference type="ARBA" id="ARBA00009323"/>
    </source>
</evidence>
<protein>
    <submittedName>
        <fullName evidence="7">Sporulation-specific cell division protein SsgB</fullName>
    </submittedName>
</protein>
<comment type="caution">
    <text evidence="7">The sequence shown here is derived from an EMBL/GenBank/DDBJ whole genome shotgun (WGS) entry which is preliminary data.</text>
</comment>
<keyword evidence="4" id="KW-0749">Sporulation</keyword>
<accession>A0A917UNM8</accession>
<sequence length="141" mass="15114">MNEPATSVVCAVTVTVAVPGEPTVVMPAELCYDVADPYAARLSLGAPEMEPVDWVFARSLLAEGMHRPAGVGRVLVSPPHRCHRHSVRVVVRSTSSAARIEVPSVEAGEFLRRSYALVPDGAESLYIDVDRELAALMDGCD</sequence>
<evidence type="ECO:0000256" key="3">
    <source>
        <dbReference type="ARBA" id="ARBA00022618"/>
    </source>
</evidence>
<evidence type="ECO:0000256" key="4">
    <source>
        <dbReference type="ARBA" id="ARBA00022969"/>
    </source>
</evidence>
<keyword evidence="3 7" id="KW-0132">Cell division</keyword>
<dbReference type="GO" id="GO:0030428">
    <property type="term" value="C:cell septum"/>
    <property type="evidence" value="ECO:0007669"/>
    <property type="project" value="UniProtKB-SubCell"/>
</dbReference>
<dbReference type="GO" id="GO:0030435">
    <property type="term" value="P:sporulation resulting in formation of a cellular spore"/>
    <property type="evidence" value="ECO:0007669"/>
    <property type="project" value="UniProtKB-KW"/>
</dbReference>
<organism evidence="7 8">
    <name type="scientific">Streptomyces brasiliensis</name>
    <dbReference type="NCBI Taxonomy" id="1954"/>
    <lineage>
        <taxon>Bacteria</taxon>
        <taxon>Bacillati</taxon>
        <taxon>Actinomycetota</taxon>
        <taxon>Actinomycetes</taxon>
        <taxon>Kitasatosporales</taxon>
        <taxon>Streptomycetaceae</taxon>
        <taxon>Streptomyces</taxon>
    </lineage>
</organism>
<evidence type="ECO:0000313" key="8">
    <source>
        <dbReference type="Proteomes" id="UP000657574"/>
    </source>
</evidence>
<dbReference type="InterPro" id="IPR006776">
    <property type="entry name" value="SsgB"/>
</dbReference>
<keyword evidence="6" id="KW-0131">Cell cycle</keyword>
<evidence type="ECO:0000256" key="5">
    <source>
        <dbReference type="ARBA" id="ARBA00023210"/>
    </source>
</evidence>
<dbReference type="InterPro" id="IPR038658">
    <property type="entry name" value="SsgB_sf"/>
</dbReference>
<comment type="similarity">
    <text evidence="2">Belongs to the SsgA family.</text>
</comment>
<reference evidence="7" key="2">
    <citation type="submission" date="2020-09" db="EMBL/GenBank/DDBJ databases">
        <authorList>
            <person name="Sun Q."/>
            <person name="Ohkuma M."/>
        </authorList>
    </citation>
    <scope>NUCLEOTIDE SEQUENCE</scope>
    <source>
        <strain evidence="7">JCM 3086</strain>
    </source>
</reference>
<evidence type="ECO:0000313" key="7">
    <source>
        <dbReference type="EMBL" id="GGJ70765.1"/>
    </source>
</evidence>